<dbReference type="InParanoid" id="A0A7G1GA43"/>
<protein>
    <recommendedName>
        <fullName evidence="3">DUF721 domain-containing protein</fullName>
    </recommendedName>
</protein>
<sequence>MSDFIKDILKSLSKKDKIIKKIYNTSSIEDIWNNVIEKKLKKYTKIENYETKNKILIVSCNKNIVMQEILFKKNEIIKIINEQLNEEIVVDIKVIRR</sequence>
<dbReference type="KEGG" id="ocy:OSSY52_20740"/>
<name>A0A7G1GA43_9BACT</name>
<keyword evidence="2" id="KW-1185">Reference proteome</keyword>
<organism evidence="1 2">
    <name type="scientific">Tepiditoga spiralis</name>
    <dbReference type="NCBI Taxonomy" id="2108365"/>
    <lineage>
        <taxon>Bacteria</taxon>
        <taxon>Thermotogati</taxon>
        <taxon>Thermotogota</taxon>
        <taxon>Thermotogae</taxon>
        <taxon>Petrotogales</taxon>
        <taxon>Petrotogaceae</taxon>
        <taxon>Tepiditoga</taxon>
    </lineage>
</organism>
<dbReference type="RefSeq" id="WP_190614795.1">
    <property type="nucleotide sequence ID" value="NZ_AP018712.1"/>
</dbReference>
<dbReference type="Proteomes" id="UP000516361">
    <property type="component" value="Chromosome"/>
</dbReference>
<evidence type="ECO:0000313" key="2">
    <source>
        <dbReference type="Proteomes" id="UP000516361"/>
    </source>
</evidence>
<evidence type="ECO:0000313" key="1">
    <source>
        <dbReference type="EMBL" id="BBE31933.1"/>
    </source>
</evidence>
<dbReference type="AlphaFoldDB" id="A0A7G1GA43"/>
<reference evidence="1 2" key="1">
    <citation type="submission" date="2018-06" db="EMBL/GenBank/DDBJ databases">
        <title>Genome sequencing of Oceanotoga sp. sy52.</title>
        <authorList>
            <person name="Mori K."/>
        </authorList>
    </citation>
    <scope>NUCLEOTIDE SEQUENCE [LARGE SCALE GENOMIC DNA]</scope>
    <source>
        <strain evidence="2">sy52</strain>
    </source>
</reference>
<proteinExistence type="predicted"/>
<dbReference type="EMBL" id="AP018712">
    <property type="protein sequence ID" value="BBE31933.1"/>
    <property type="molecule type" value="Genomic_DNA"/>
</dbReference>
<evidence type="ECO:0008006" key="3">
    <source>
        <dbReference type="Google" id="ProtNLM"/>
    </source>
</evidence>
<dbReference type="InterPro" id="IPR007922">
    <property type="entry name" value="DciA-like"/>
</dbReference>
<accession>A0A7G1GA43</accession>
<dbReference type="Pfam" id="PF05258">
    <property type="entry name" value="DciA"/>
    <property type="match status" value="1"/>
</dbReference>
<gene>
    <name evidence="1" type="ORF">OSSY52_20740</name>
</gene>